<evidence type="ECO:0000259" key="3">
    <source>
        <dbReference type="Pfam" id="PF19259"/>
    </source>
</evidence>
<feature type="compositionally biased region" description="Basic and acidic residues" evidence="2">
    <location>
        <begin position="30"/>
        <end position="45"/>
    </location>
</feature>
<evidence type="ECO:0000256" key="2">
    <source>
        <dbReference type="SAM" id="MobiDB-lite"/>
    </source>
</evidence>
<feature type="coiled-coil region" evidence="1">
    <location>
        <begin position="149"/>
        <end position="176"/>
    </location>
</feature>
<dbReference type="InterPro" id="IPR045358">
    <property type="entry name" value="Ty3_capsid"/>
</dbReference>
<name>A0A3N4HGG6_ASCIM</name>
<feature type="domain" description="Ty3 transposon capsid-like protein" evidence="3">
    <location>
        <begin position="201"/>
        <end position="354"/>
    </location>
</feature>
<gene>
    <name evidence="4" type="ORF">BJ508DRAFT_419399</name>
</gene>
<dbReference type="Pfam" id="PF19259">
    <property type="entry name" value="Ty3_capsid"/>
    <property type="match status" value="1"/>
</dbReference>
<evidence type="ECO:0000313" key="4">
    <source>
        <dbReference type="EMBL" id="RPA72627.1"/>
    </source>
</evidence>
<sequence length="390" mass="44938">MANDASNKSEKTYLAPLGGAAEKSSTKPLFEQKHEEKKKTEEAEDRRRSLLYYNQSTKKDEEWHLTSVQLDSEFLSTITVIGAHEGLVECITSSNELLDVQMETWIQQQGEHIGTALDVKFEELRHRITKADEEYRATFEDSITSRKTILDLEHQISQLKKDAEQSEMERGELYRRLRAAQSTTPGGTTISIEVPKGIKTQLQRDGLDIFEGSGDVEVVYKFIKGLEYHIDLLEDEFTNIQRIAYATSYMAGGARSWAKEWRRAAVNTALTFDIFLAAFKTRWVPENAHVHLVQKLEKMELRINKVDKFNEEFTNVLRLLEKHSCSDLRESDQYYKIYHRKIKDQNLLFAIQTLSLQTPGGLTLEKLMEYVSKLAMTKQTRPPATPNQQH</sequence>
<dbReference type="AlphaFoldDB" id="A0A3N4HGG6"/>
<keyword evidence="5" id="KW-1185">Reference proteome</keyword>
<evidence type="ECO:0000256" key="1">
    <source>
        <dbReference type="SAM" id="Coils"/>
    </source>
</evidence>
<protein>
    <recommendedName>
        <fullName evidence="3">Ty3 transposon capsid-like protein domain-containing protein</fullName>
    </recommendedName>
</protein>
<organism evidence="4 5">
    <name type="scientific">Ascobolus immersus RN42</name>
    <dbReference type="NCBI Taxonomy" id="1160509"/>
    <lineage>
        <taxon>Eukaryota</taxon>
        <taxon>Fungi</taxon>
        <taxon>Dikarya</taxon>
        <taxon>Ascomycota</taxon>
        <taxon>Pezizomycotina</taxon>
        <taxon>Pezizomycetes</taxon>
        <taxon>Pezizales</taxon>
        <taxon>Ascobolaceae</taxon>
        <taxon>Ascobolus</taxon>
    </lineage>
</organism>
<keyword evidence="1" id="KW-0175">Coiled coil</keyword>
<feature type="region of interest" description="Disordered" evidence="2">
    <location>
        <begin position="1"/>
        <end position="45"/>
    </location>
</feature>
<dbReference type="STRING" id="1160509.A0A3N4HGG6"/>
<evidence type="ECO:0000313" key="5">
    <source>
        <dbReference type="Proteomes" id="UP000275078"/>
    </source>
</evidence>
<reference evidence="4 5" key="1">
    <citation type="journal article" date="2018" name="Nat. Ecol. Evol.">
        <title>Pezizomycetes genomes reveal the molecular basis of ectomycorrhizal truffle lifestyle.</title>
        <authorList>
            <person name="Murat C."/>
            <person name="Payen T."/>
            <person name="Noel B."/>
            <person name="Kuo A."/>
            <person name="Morin E."/>
            <person name="Chen J."/>
            <person name="Kohler A."/>
            <person name="Krizsan K."/>
            <person name="Balestrini R."/>
            <person name="Da Silva C."/>
            <person name="Montanini B."/>
            <person name="Hainaut M."/>
            <person name="Levati E."/>
            <person name="Barry K.W."/>
            <person name="Belfiori B."/>
            <person name="Cichocki N."/>
            <person name="Clum A."/>
            <person name="Dockter R.B."/>
            <person name="Fauchery L."/>
            <person name="Guy J."/>
            <person name="Iotti M."/>
            <person name="Le Tacon F."/>
            <person name="Lindquist E.A."/>
            <person name="Lipzen A."/>
            <person name="Malagnac F."/>
            <person name="Mello A."/>
            <person name="Molinier V."/>
            <person name="Miyauchi S."/>
            <person name="Poulain J."/>
            <person name="Riccioni C."/>
            <person name="Rubini A."/>
            <person name="Sitrit Y."/>
            <person name="Splivallo R."/>
            <person name="Traeger S."/>
            <person name="Wang M."/>
            <person name="Zifcakova L."/>
            <person name="Wipf D."/>
            <person name="Zambonelli A."/>
            <person name="Paolocci F."/>
            <person name="Nowrousian M."/>
            <person name="Ottonello S."/>
            <person name="Baldrian P."/>
            <person name="Spatafora J.W."/>
            <person name="Henrissat B."/>
            <person name="Nagy L.G."/>
            <person name="Aury J.M."/>
            <person name="Wincker P."/>
            <person name="Grigoriev I.V."/>
            <person name="Bonfante P."/>
            <person name="Martin F.M."/>
        </authorList>
    </citation>
    <scope>NUCLEOTIDE SEQUENCE [LARGE SCALE GENOMIC DNA]</scope>
    <source>
        <strain evidence="4 5">RN42</strain>
    </source>
</reference>
<accession>A0A3N4HGG6</accession>
<proteinExistence type="predicted"/>
<dbReference type="Proteomes" id="UP000275078">
    <property type="component" value="Unassembled WGS sequence"/>
</dbReference>
<dbReference type="EMBL" id="ML119854">
    <property type="protein sequence ID" value="RPA72627.1"/>
    <property type="molecule type" value="Genomic_DNA"/>
</dbReference>